<keyword evidence="5" id="KW-1185">Reference proteome</keyword>
<name>A0AAV2HNN8_LYMST</name>
<dbReference type="SUPFAM" id="SSF48508">
    <property type="entry name" value="Nuclear receptor ligand-binding domain"/>
    <property type="match status" value="1"/>
</dbReference>
<dbReference type="InterPro" id="IPR035500">
    <property type="entry name" value="NHR-like_dom_sf"/>
</dbReference>
<dbReference type="EMBL" id="CAXITT010000208">
    <property type="protein sequence ID" value="CAL1535666.1"/>
    <property type="molecule type" value="Genomic_DNA"/>
</dbReference>
<comment type="caution">
    <text evidence="4">The sequence shown here is derived from an EMBL/GenBank/DDBJ whole genome shotgun (WGS) entry which is preliminary data.</text>
</comment>
<evidence type="ECO:0000256" key="1">
    <source>
        <dbReference type="ARBA" id="ARBA00023015"/>
    </source>
</evidence>
<feature type="non-terminal residue" evidence="4">
    <location>
        <position position="90"/>
    </location>
</feature>
<organism evidence="4 5">
    <name type="scientific">Lymnaea stagnalis</name>
    <name type="common">Great pond snail</name>
    <name type="synonym">Helix stagnalis</name>
    <dbReference type="NCBI Taxonomy" id="6523"/>
    <lineage>
        <taxon>Eukaryota</taxon>
        <taxon>Metazoa</taxon>
        <taxon>Spiralia</taxon>
        <taxon>Lophotrochozoa</taxon>
        <taxon>Mollusca</taxon>
        <taxon>Gastropoda</taxon>
        <taxon>Heterobranchia</taxon>
        <taxon>Euthyneura</taxon>
        <taxon>Panpulmonata</taxon>
        <taxon>Hygrophila</taxon>
        <taxon>Lymnaeoidea</taxon>
        <taxon>Lymnaeidae</taxon>
        <taxon>Lymnaea</taxon>
    </lineage>
</organism>
<dbReference type="Proteomes" id="UP001497497">
    <property type="component" value="Unassembled WGS sequence"/>
</dbReference>
<feature type="non-terminal residue" evidence="4">
    <location>
        <position position="1"/>
    </location>
</feature>
<reference evidence="4 5" key="1">
    <citation type="submission" date="2024-04" db="EMBL/GenBank/DDBJ databases">
        <authorList>
            <consortium name="Genoscope - CEA"/>
            <person name="William W."/>
        </authorList>
    </citation>
    <scope>NUCLEOTIDE SEQUENCE [LARGE SCALE GENOMIC DNA]</scope>
</reference>
<evidence type="ECO:0000313" key="4">
    <source>
        <dbReference type="EMBL" id="CAL1535666.1"/>
    </source>
</evidence>
<keyword evidence="2" id="KW-0804">Transcription</keyword>
<evidence type="ECO:0000313" key="5">
    <source>
        <dbReference type="Proteomes" id="UP001497497"/>
    </source>
</evidence>
<gene>
    <name evidence="4" type="ORF">GSLYS_00009626001</name>
</gene>
<keyword evidence="3" id="KW-0675">Receptor</keyword>
<evidence type="ECO:0000256" key="2">
    <source>
        <dbReference type="ARBA" id="ARBA00023163"/>
    </source>
</evidence>
<keyword evidence="1" id="KW-0805">Transcription regulation</keyword>
<dbReference type="Gene3D" id="1.10.565.10">
    <property type="entry name" value="Retinoid X Receptor"/>
    <property type="match status" value="1"/>
</dbReference>
<evidence type="ECO:0000256" key="3">
    <source>
        <dbReference type="ARBA" id="ARBA00023170"/>
    </source>
</evidence>
<proteinExistence type="predicted"/>
<accession>A0AAV2HNN8</accession>
<protein>
    <submittedName>
        <fullName evidence="4">Uncharacterized protein</fullName>
    </submittedName>
</protein>
<sequence>QFFSHGIFRRFQELVLPVMEASVRFAKKIPGFTSFAMRDQIMLMKRNGFMVVHLALHSLVSPSFIQLDTREGCLRVRRNSYYICEQMTRL</sequence>
<dbReference type="AlphaFoldDB" id="A0AAV2HNN8"/>